<evidence type="ECO:0000256" key="11">
    <source>
        <dbReference type="ARBA" id="ARBA00023136"/>
    </source>
</evidence>
<evidence type="ECO:0000256" key="6">
    <source>
        <dbReference type="ARBA" id="ARBA00022723"/>
    </source>
</evidence>
<protein>
    <submittedName>
        <fullName evidence="13">Uncharacterized protein</fullName>
    </submittedName>
</protein>
<comment type="cofactor">
    <cofactor evidence="1">
        <name>heme</name>
        <dbReference type="ChEBI" id="CHEBI:30413"/>
    </cofactor>
</comment>
<sequence>FLQDRKKEILSPNGNDAGQIDGGESGGKEKMKLLDLLIREQQRGQPGLTDKYIREELNLITFAAHDTVASGMTFAIFLLAANPEEQAKVQFELDSVFGEDRSRDIQPSDLPNL</sequence>
<dbReference type="EMBL" id="CAJVCH010428542">
    <property type="protein sequence ID" value="CAG7818708.1"/>
    <property type="molecule type" value="Genomic_DNA"/>
</dbReference>
<accession>A0A8J2KKF1</accession>
<evidence type="ECO:0000256" key="3">
    <source>
        <dbReference type="ARBA" id="ARBA00004586"/>
    </source>
</evidence>
<dbReference type="Pfam" id="PF00067">
    <property type="entry name" value="p450"/>
    <property type="match status" value="1"/>
</dbReference>
<dbReference type="GO" id="GO:0005506">
    <property type="term" value="F:iron ion binding"/>
    <property type="evidence" value="ECO:0007669"/>
    <property type="project" value="InterPro"/>
</dbReference>
<dbReference type="AlphaFoldDB" id="A0A8J2KKF1"/>
<keyword evidence="6" id="KW-0479">Metal-binding</keyword>
<evidence type="ECO:0000256" key="1">
    <source>
        <dbReference type="ARBA" id="ARBA00001971"/>
    </source>
</evidence>
<dbReference type="PANTHER" id="PTHR24291">
    <property type="entry name" value="CYTOCHROME P450 FAMILY 4"/>
    <property type="match status" value="1"/>
</dbReference>
<feature type="region of interest" description="Disordered" evidence="12">
    <location>
        <begin position="1"/>
        <end position="27"/>
    </location>
</feature>
<comment type="caution">
    <text evidence="13">The sequence shown here is derived from an EMBL/GenBank/DDBJ whole genome shotgun (WGS) entry which is preliminary data.</text>
</comment>
<comment type="similarity">
    <text evidence="4">Belongs to the cytochrome P450 family.</text>
</comment>
<evidence type="ECO:0000313" key="14">
    <source>
        <dbReference type="Proteomes" id="UP000708208"/>
    </source>
</evidence>
<evidence type="ECO:0000256" key="9">
    <source>
        <dbReference type="ARBA" id="ARBA00023002"/>
    </source>
</evidence>
<keyword evidence="8" id="KW-0492">Microsome</keyword>
<evidence type="ECO:0000256" key="4">
    <source>
        <dbReference type="ARBA" id="ARBA00010617"/>
    </source>
</evidence>
<keyword evidence="9" id="KW-0560">Oxidoreductase</keyword>
<evidence type="ECO:0000256" key="8">
    <source>
        <dbReference type="ARBA" id="ARBA00022848"/>
    </source>
</evidence>
<evidence type="ECO:0000256" key="2">
    <source>
        <dbReference type="ARBA" id="ARBA00004524"/>
    </source>
</evidence>
<keyword evidence="10" id="KW-0408">Iron</keyword>
<dbReference type="Proteomes" id="UP000708208">
    <property type="component" value="Unassembled WGS sequence"/>
</dbReference>
<name>A0A8J2KKF1_9HEXA</name>
<dbReference type="OrthoDB" id="1470350at2759"/>
<proteinExistence type="inferred from homology"/>
<evidence type="ECO:0000256" key="12">
    <source>
        <dbReference type="SAM" id="MobiDB-lite"/>
    </source>
</evidence>
<dbReference type="PANTHER" id="PTHR24291:SF189">
    <property type="entry name" value="CYTOCHROME P450 4C3-RELATED"/>
    <property type="match status" value="1"/>
</dbReference>
<evidence type="ECO:0000256" key="5">
    <source>
        <dbReference type="ARBA" id="ARBA00022617"/>
    </source>
</evidence>
<dbReference type="InterPro" id="IPR001128">
    <property type="entry name" value="Cyt_P450"/>
</dbReference>
<evidence type="ECO:0000256" key="10">
    <source>
        <dbReference type="ARBA" id="ARBA00023004"/>
    </source>
</evidence>
<evidence type="ECO:0000256" key="7">
    <source>
        <dbReference type="ARBA" id="ARBA00022824"/>
    </source>
</evidence>
<dbReference type="InterPro" id="IPR050196">
    <property type="entry name" value="Cytochrome_P450_Monoox"/>
</dbReference>
<keyword evidence="7" id="KW-0256">Endoplasmic reticulum</keyword>
<keyword evidence="11" id="KW-0472">Membrane</keyword>
<dbReference type="GO" id="GO:0020037">
    <property type="term" value="F:heme binding"/>
    <property type="evidence" value="ECO:0007669"/>
    <property type="project" value="InterPro"/>
</dbReference>
<keyword evidence="5" id="KW-0349">Heme</keyword>
<keyword evidence="14" id="KW-1185">Reference proteome</keyword>
<gene>
    <name evidence="13" type="ORF">AFUS01_LOCUS29192</name>
</gene>
<feature type="non-terminal residue" evidence="13">
    <location>
        <position position="113"/>
    </location>
</feature>
<dbReference type="GO" id="GO:0005789">
    <property type="term" value="C:endoplasmic reticulum membrane"/>
    <property type="evidence" value="ECO:0007669"/>
    <property type="project" value="UniProtKB-SubCell"/>
</dbReference>
<comment type="subcellular location">
    <subcellularLocation>
        <location evidence="3">Endoplasmic reticulum membrane</location>
    </subcellularLocation>
    <subcellularLocation>
        <location evidence="2">Microsome membrane</location>
    </subcellularLocation>
</comment>
<reference evidence="13" key="1">
    <citation type="submission" date="2021-06" db="EMBL/GenBank/DDBJ databases">
        <authorList>
            <person name="Hodson N. C."/>
            <person name="Mongue J. A."/>
            <person name="Jaron S. K."/>
        </authorList>
    </citation>
    <scope>NUCLEOTIDE SEQUENCE</scope>
</reference>
<organism evidence="13 14">
    <name type="scientific">Allacma fusca</name>
    <dbReference type="NCBI Taxonomy" id="39272"/>
    <lineage>
        <taxon>Eukaryota</taxon>
        <taxon>Metazoa</taxon>
        <taxon>Ecdysozoa</taxon>
        <taxon>Arthropoda</taxon>
        <taxon>Hexapoda</taxon>
        <taxon>Collembola</taxon>
        <taxon>Symphypleona</taxon>
        <taxon>Sminthuridae</taxon>
        <taxon>Allacma</taxon>
    </lineage>
</organism>
<evidence type="ECO:0000313" key="13">
    <source>
        <dbReference type="EMBL" id="CAG7818708.1"/>
    </source>
</evidence>
<feature type="non-terminal residue" evidence="13">
    <location>
        <position position="1"/>
    </location>
</feature>
<dbReference type="GO" id="GO:0004497">
    <property type="term" value="F:monooxygenase activity"/>
    <property type="evidence" value="ECO:0007669"/>
    <property type="project" value="InterPro"/>
</dbReference>
<dbReference type="GO" id="GO:0016705">
    <property type="term" value="F:oxidoreductase activity, acting on paired donors, with incorporation or reduction of molecular oxygen"/>
    <property type="evidence" value="ECO:0007669"/>
    <property type="project" value="InterPro"/>
</dbReference>